<comment type="pathway">
    <text evidence="1 6">Carbohydrate biosynthesis; dTDP-L-rhamnose biosynthesis.</text>
</comment>
<evidence type="ECO:0000256" key="4">
    <source>
        <dbReference type="ARBA" id="ARBA00017099"/>
    </source>
</evidence>
<organism evidence="8 9">
    <name type="scientific">Thermoflavifilum thermophilum</name>
    <dbReference type="NCBI Taxonomy" id="1393122"/>
    <lineage>
        <taxon>Bacteria</taxon>
        <taxon>Pseudomonadati</taxon>
        <taxon>Bacteroidota</taxon>
        <taxon>Chitinophagia</taxon>
        <taxon>Chitinophagales</taxon>
        <taxon>Chitinophagaceae</taxon>
        <taxon>Thermoflavifilum</taxon>
    </lineage>
</organism>
<dbReference type="InterPro" id="IPR036291">
    <property type="entry name" value="NAD(P)-bd_dom_sf"/>
</dbReference>
<evidence type="ECO:0000313" key="8">
    <source>
        <dbReference type="EMBL" id="SFV35511.1"/>
    </source>
</evidence>
<dbReference type="GO" id="GO:0008831">
    <property type="term" value="F:dTDP-4-dehydrorhamnose reductase activity"/>
    <property type="evidence" value="ECO:0007669"/>
    <property type="project" value="UniProtKB-EC"/>
</dbReference>
<evidence type="ECO:0000256" key="6">
    <source>
        <dbReference type="RuleBase" id="RU364082"/>
    </source>
</evidence>
<comment type="catalytic activity">
    <reaction evidence="5">
        <text>dTDP-beta-L-rhamnose + NADP(+) = dTDP-4-dehydro-beta-L-rhamnose + NADPH + H(+)</text>
        <dbReference type="Rhea" id="RHEA:21796"/>
        <dbReference type="ChEBI" id="CHEBI:15378"/>
        <dbReference type="ChEBI" id="CHEBI:57510"/>
        <dbReference type="ChEBI" id="CHEBI:57783"/>
        <dbReference type="ChEBI" id="CHEBI:58349"/>
        <dbReference type="ChEBI" id="CHEBI:62830"/>
        <dbReference type="EC" id="1.1.1.133"/>
    </reaction>
</comment>
<dbReference type="CDD" id="cd05254">
    <property type="entry name" value="dTDP_HR_like_SDR_e"/>
    <property type="match status" value="1"/>
</dbReference>
<proteinExistence type="inferred from homology"/>
<dbReference type="GO" id="GO:0019305">
    <property type="term" value="P:dTDP-rhamnose biosynthetic process"/>
    <property type="evidence" value="ECO:0007669"/>
    <property type="project" value="UniProtKB-UniPathway"/>
</dbReference>
<keyword evidence="6" id="KW-0560">Oxidoreductase</keyword>
<dbReference type="SUPFAM" id="SSF51735">
    <property type="entry name" value="NAD(P)-binding Rossmann-fold domains"/>
    <property type="match status" value="1"/>
</dbReference>
<dbReference type="AlphaFoldDB" id="A0A1I7NLG1"/>
<dbReference type="RefSeq" id="WP_092460551.1">
    <property type="nucleotide sequence ID" value="NZ_FPCJ01000001.1"/>
</dbReference>
<dbReference type="Gene3D" id="3.40.50.720">
    <property type="entry name" value="NAD(P)-binding Rossmann-like Domain"/>
    <property type="match status" value="1"/>
</dbReference>
<dbReference type="InterPro" id="IPR005913">
    <property type="entry name" value="dTDP_dehydrorham_reduct"/>
</dbReference>
<dbReference type="InterPro" id="IPR029903">
    <property type="entry name" value="RmlD-like-bd"/>
</dbReference>
<evidence type="ECO:0000256" key="1">
    <source>
        <dbReference type="ARBA" id="ARBA00004781"/>
    </source>
</evidence>
<dbReference type="OrthoDB" id="9803892at2"/>
<sequence>MRILLTGANGLLGQHILTHVAPGTLHEWIATGKGACRFPNEKGITYESLDITDAVAVQALWTRYKPDAVIHAAAMTHVDACEQQKQVCWKTNVEGTYHLLQAARTTESFFLFVSTDFIFDGEAGPYAEDDLPDPVNYYGLSKLCAEQLVRCAGIPWAIARTVLVYGNETSREKSNIVRWIVQQLQQGHVVRMVNDQWRTPTWAADLASGCWQIVSQRAQGIFHIAGPDMLTPYDMAMEIARVWNLPADLVQPTDSHTFRQPARRPARTGLIIRKAVQEIGYRPHTFAESLHIIRKQLMQP</sequence>
<reference evidence="9" key="1">
    <citation type="submission" date="2016-10" db="EMBL/GenBank/DDBJ databases">
        <authorList>
            <person name="Varghese N."/>
            <person name="Submissions S."/>
        </authorList>
    </citation>
    <scope>NUCLEOTIDE SEQUENCE [LARGE SCALE GENOMIC DNA]</scope>
    <source>
        <strain evidence="9">DSM 14807</strain>
    </source>
</reference>
<evidence type="ECO:0000259" key="7">
    <source>
        <dbReference type="Pfam" id="PF04321"/>
    </source>
</evidence>
<keyword evidence="6" id="KW-0521">NADP</keyword>
<accession>A0A1I7NLG1</accession>
<dbReference type="STRING" id="1393122.SAMN05660895_2247"/>
<comment type="similarity">
    <text evidence="2 6">Belongs to the dTDP-4-dehydrorhamnose reductase family.</text>
</comment>
<name>A0A1I7NLG1_9BACT</name>
<feature type="domain" description="RmlD-like substrate binding" evidence="7">
    <location>
        <begin position="1"/>
        <end position="293"/>
    </location>
</feature>
<evidence type="ECO:0000256" key="2">
    <source>
        <dbReference type="ARBA" id="ARBA00010944"/>
    </source>
</evidence>
<dbReference type="EC" id="1.1.1.133" evidence="3 6"/>
<protein>
    <recommendedName>
        <fullName evidence="4 6">dTDP-4-dehydrorhamnose reductase</fullName>
        <ecNumber evidence="3 6">1.1.1.133</ecNumber>
    </recommendedName>
</protein>
<dbReference type="PANTHER" id="PTHR10491">
    <property type="entry name" value="DTDP-4-DEHYDRORHAMNOSE REDUCTASE"/>
    <property type="match status" value="1"/>
</dbReference>
<dbReference type="Pfam" id="PF04321">
    <property type="entry name" value="RmlD_sub_bind"/>
    <property type="match status" value="1"/>
</dbReference>
<evidence type="ECO:0000256" key="3">
    <source>
        <dbReference type="ARBA" id="ARBA00012929"/>
    </source>
</evidence>
<keyword evidence="9" id="KW-1185">Reference proteome</keyword>
<gene>
    <name evidence="8" type="ORF">SAMN05660895_2247</name>
</gene>
<comment type="function">
    <text evidence="6">Catalyzes the reduction of dTDP-6-deoxy-L-lyxo-4-hexulose to yield dTDP-L-rhamnose.</text>
</comment>
<dbReference type="PANTHER" id="PTHR10491:SF4">
    <property type="entry name" value="METHIONINE ADENOSYLTRANSFERASE 2 SUBUNIT BETA"/>
    <property type="match status" value="1"/>
</dbReference>
<dbReference type="UniPathway" id="UPA00124"/>
<evidence type="ECO:0000313" key="9">
    <source>
        <dbReference type="Proteomes" id="UP000199537"/>
    </source>
</evidence>
<dbReference type="EMBL" id="FPCJ01000001">
    <property type="protein sequence ID" value="SFV35511.1"/>
    <property type="molecule type" value="Genomic_DNA"/>
</dbReference>
<evidence type="ECO:0000256" key="5">
    <source>
        <dbReference type="ARBA" id="ARBA00048200"/>
    </source>
</evidence>
<dbReference type="Proteomes" id="UP000199537">
    <property type="component" value="Unassembled WGS sequence"/>
</dbReference>